<evidence type="ECO:0000256" key="4">
    <source>
        <dbReference type="PROSITE-ProRule" id="PRU00284"/>
    </source>
</evidence>
<dbReference type="GO" id="GO:0005886">
    <property type="term" value="C:plasma membrane"/>
    <property type="evidence" value="ECO:0007669"/>
    <property type="project" value="TreeGrafter"/>
</dbReference>
<evidence type="ECO:0000259" key="6">
    <source>
        <dbReference type="PROSITE" id="PS50111"/>
    </source>
</evidence>
<dbReference type="SMART" id="SM00304">
    <property type="entry name" value="HAMP"/>
    <property type="match status" value="1"/>
</dbReference>
<dbReference type="GO" id="GO:0006935">
    <property type="term" value="P:chemotaxis"/>
    <property type="evidence" value="ECO:0007669"/>
    <property type="project" value="InterPro"/>
</dbReference>
<keyword evidence="4" id="KW-0807">Transducer</keyword>
<dbReference type="Proteomes" id="UP000637423">
    <property type="component" value="Unassembled WGS sequence"/>
</dbReference>
<dbReference type="Gene3D" id="6.10.340.10">
    <property type="match status" value="1"/>
</dbReference>
<proteinExistence type="inferred from homology"/>
<dbReference type="InterPro" id="IPR004089">
    <property type="entry name" value="MCPsignal_dom"/>
</dbReference>
<keyword evidence="5" id="KW-0812">Transmembrane</keyword>
<reference evidence="8" key="2">
    <citation type="submission" date="2020-09" db="EMBL/GenBank/DDBJ databases">
        <authorList>
            <person name="Sun Q."/>
            <person name="Zhou Y."/>
        </authorList>
    </citation>
    <scope>NUCLEOTIDE SEQUENCE</scope>
    <source>
        <strain evidence="8">CGMCC 1.10998</strain>
    </source>
</reference>
<keyword evidence="5" id="KW-0472">Membrane</keyword>
<accession>A0A916U5W0</accession>
<keyword evidence="2" id="KW-0488">Methylation</keyword>
<dbReference type="Gene3D" id="1.10.287.950">
    <property type="entry name" value="Methyl-accepting chemotaxis protein"/>
    <property type="match status" value="1"/>
</dbReference>
<dbReference type="InterPro" id="IPR003660">
    <property type="entry name" value="HAMP_dom"/>
</dbReference>
<dbReference type="EMBL" id="BMED01000001">
    <property type="protein sequence ID" value="GGC61871.1"/>
    <property type="molecule type" value="Genomic_DNA"/>
</dbReference>
<evidence type="ECO:0000313" key="9">
    <source>
        <dbReference type="Proteomes" id="UP000637423"/>
    </source>
</evidence>
<evidence type="ECO:0000259" key="7">
    <source>
        <dbReference type="PROSITE" id="PS50885"/>
    </source>
</evidence>
<name>A0A916U5W0_9BURK</name>
<dbReference type="AlphaFoldDB" id="A0A916U5W0"/>
<dbReference type="SMART" id="SM00283">
    <property type="entry name" value="MA"/>
    <property type="match status" value="1"/>
</dbReference>
<keyword evidence="5" id="KW-1133">Transmembrane helix</keyword>
<comment type="subcellular location">
    <subcellularLocation>
        <location evidence="1">Membrane</location>
    </subcellularLocation>
</comment>
<dbReference type="GO" id="GO:0004888">
    <property type="term" value="F:transmembrane signaling receptor activity"/>
    <property type="evidence" value="ECO:0007669"/>
    <property type="project" value="InterPro"/>
</dbReference>
<protein>
    <submittedName>
        <fullName evidence="8">Methyl-accepting chemotaxis protein</fullName>
    </submittedName>
</protein>
<feature type="domain" description="HAMP" evidence="7">
    <location>
        <begin position="193"/>
        <end position="245"/>
    </location>
</feature>
<dbReference type="PANTHER" id="PTHR43531">
    <property type="entry name" value="PROTEIN ICFG"/>
    <property type="match status" value="1"/>
</dbReference>
<evidence type="ECO:0000256" key="2">
    <source>
        <dbReference type="ARBA" id="ARBA00022481"/>
    </source>
</evidence>
<dbReference type="PROSITE" id="PS50885">
    <property type="entry name" value="HAMP"/>
    <property type="match status" value="1"/>
</dbReference>
<dbReference type="CDD" id="cd19411">
    <property type="entry name" value="MCP2201-like_sensor"/>
    <property type="match status" value="1"/>
</dbReference>
<comment type="caution">
    <text evidence="8">The sequence shown here is derived from an EMBL/GenBank/DDBJ whole genome shotgun (WGS) entry which is preliminary data.</text>
</comment>
<dbReference type="InterPro" id="IPR024478">
    <property type="entry name" value="HlyB_4HB_MCP"/>
</dbReference>
<feature type="transmembrane region" description="Helical" evidence="5">
    <location>
        <begin position="172"/>
        <end position="191"/>
    </location>
</feature>
<dbReference type="PANTHER" id="PTHR43531:SF14">
    <property type="entry name" value="METHYL-ACCEPTING CHEMOTAXIS PROTEIN I-RELATED"/>
    <property type="match status" value="1"/>
</dbReference>
<dbReference type="CDD" id="cd11386">
    <property type="entry name" value="MCP_signal"/>
    <property type="match status" value="1"/>
</dbReference>
<evidence type="ECO:0000256" key="5">
    <source>
        <dbReference type="SAM" id="Phobius"/>
    </source>
</evidence>
<comment type="similarity">
    <text evidence="3">Belongs to the methyl-accepting chemotaxis (MCP) protein family.</text>
</comment>
<dbReference type="FunFam" id="1.10.287.950:FF:000001">
    <property type="entry name" value="Methyl-accepting chemotaxis sensory transducer"/>
    <property type="match status" value="1"/>
</dbReference>
<sequence>MAVMLAMIIANVQRLGAIDAKNTTIIDKNWIGASAALEIDALTQENGSRTLELFIRNEQSERIAQYKIIDENRKKIDRLVLQFSKVATTAKEKAALSNFVAAHAAFVSAYTKVADLIEEDRRDDAVALMTTVAQPALNSVLGIMNEIISLQKVEMAGNGQDIKASISYSRSLALGFGFFALLVSAMFAYFITRSITRPLDIAVAAAKRVAAGDLTGKISVDRKDEAGQLLGALSDMNGSLIVAIAQVHAGTGSIASASNEIAVGNDNLAARTVAQNKALQETARSMQGLTSAVNQNAGNADRANLLVMSASEVATKGGQVVGEVVHTMGSIRESSRKIVDIIGVIDDIAFQTNILALNAAVEAARAGTQGRGFAVVATEVRHLAQRSAIAAKEIKDLIGSSVERVDHGTRLADKAGGTMQEILLSIKQVTDIMSEINSVSREQTVGIGQVNLAIAQMDEITHQNAALVEQATATAHNMREQTLVLDRAVSQFRLDASVENAAVIGRGGMSKPDILTLAAQGKRGLRKLQAS</sequence>
<keyword evidence="9" id="KW-1185">Reference proteome</keyword>
<feature type="domain" description="Methyl-accepting transducer" evidence="6">
    <location>
        <begin position="250"/>
        <end position="479"/>
    </location>
</feature>
<gene>
    <name evidence="8" type="ORF">GCM10011396_05970</name>
</gene>
<organism evidence="8 9">
    <name type="scientific">Undibacterium terreum</name>
    <dbReference type="NCBI Taxonomy" id="1224302"/>
    <lineage>
        <taxon>Bacteria</taxon>
        <taxon>Pseudomonadati</taxon>
        <taxon>Pseudomonadota</taxon>
        <taxon>Betaproteobacteria</taxon>
        <taxon>Burkholderiales</taxon>
        <taxon>Oxalobacteraceae</taxon>
        <taxon>Undibacterium</taxon>
    </lineage>
</organism>
<reference evidence="8" key="1">
    <citation type="journal article" date="2014" name="Int. J. Syst. Evol. Microbiol.">
        <title>Complete genome sequence of Corynebacterium casei LMG S-19264T (=DSM 44701T), isolated from a smear-ripened cheese.</title>
        <authorList>
            <consortium name="US DOE Joint Genome Institute (JGI-PGF)"/>
            <person name="Walter F."/>
            <person name="Albersmeier A."/>
            <person name="Kalinowski J."/>
            <person name="Ruckert C."/>
        </authorList>
    </citation>
    <scope>NUCLEOTIDE SEQUENCE</scope>
    <source>
        <strain evidence="8">CGMCC 1.10998</strain>
    </source>
</reference>
<dbReference type="InterPro" id="IPR051310">
    <property type="entry name" value="MCP_chemotaxis"/>
</dbReference>
<dbReference type="SUPFAM" id="SSF58104">
    <property type="entry name" value="Methyl-accepting chemotaxis protein (MCP) signaling domain"/>
    <property type="match status" value="1"/>
</dbReference>
<dbReference type="InterPro" id="IPR047347">
    <property type="entry name" value="YvaQ-like_sensor"/>
</dbReference>
<dbReference type="PROSITE" id="PS50111">
    <property type="entry name" value="CHEMOTAXIS_TRANSDUC_2"/>
    <property type="match status" value="1"/>
</dbReference>
<dbReference type="InterPro" id="IPR004090">
    <property type="entry name" value="Chemotax_Me-accpt_rcpt"/>
</dbReference>
<evidence type="ECO:0000256" key="1">
    <source>
        <dbReference type="ARBA" id="ARBA00004370"/>
    </source>
</evidence>
<evidence type="ECO:0000256" key="3">
    <source>
        <dbReference type="ARBA" id="ARBA00029447"/>
    </source>
</evidence>
<evidence type="ECO:0000313" key="8">
    <source>
        <dbReference type="EMBL" id="GGC61871.1"/>
    </source>
</evidence>
<dbReference type="PRINTS" id="PR00260">
    <property type="entry name" value="CHEMTRNSDUCR"/>
</dbReference>
<dbReference type="GO" id="GO:0007165">
    <property type="term" value="P:signal transduction"/>
    <property type="evidence" value="ECO:0007669"/>
    <property type="project" value="UniProtKB-KW"/>
</dbReference>
<dbReference type="Pfam" id="PF12729">
    <property type="entry name" value="4HB_MCP_1"/>
    <property type="match status" value="1"/>
</dbReference>
<dbReference type="Pfam" id="PF00015">
    <property type="entry name" value="MCPsignal"/>
    <property type="match status" value="1"/>
</dbReference>
<dbReference type="Pfam" id="PF00672">
    <property type="entry name" value="HAMP"/>
    <property type="match status" value="1"/>
</dbReference>